<organism evidence="2 3">
    <name type="scientific">Apatococcus fuscideae</name>
    <dbReference type="NCBI Taxonomy" id="2026836"/>
    <lineage>
        <taxon>Eukaryota</taxon>
        <taxon>Viridiplantae</taxon>
        <taxon>Chlorophyta</taxon>
        <taxon>core chlorophytes</taxon>
        <taxon>Trebouxiophyceae</taxon>
        <taxon>Chlorellales</taxon>
        <taxon>Chlorellaceae</taxon>
        <taxon>Apatococcus</taxon>
    </lineage>
</organism>
<dbReference type="Proteomes" id="UP001485043">
    <property type="component" value="Unassembled WGS sequence"/>
</dbReference>
<evidence type="ECO:0000313" key="3">
    <source>
        <dbReference type="Proteomes" id="UP001485043"/>
    </source>
</evidence>
<accession>A0AAW1TEA4</accession>
<gene>
    <name evidence="2" type="ORF">WJX84_006538</name>
</gene>
<dbReference type="AlphaFoldDB" id="A0AAW1TEA4"/>
<evidence type="ECO:0000256" key="1">
    <source>
        <dbReference type="SAM" id="MobiDB-lite"/>
    </source>
</evidence>
<feature type="compositionally biased region" description="Basic residues" evidence="1">
    <location>
        <begin position="55"/>
        <end position="70"/>
    </location>
</feature>
<feature type="region of interest" description="Disordered" evidence="1">
    <location>
        <begin position="55"/>
        <end position="77"/>
    </location>
</feature>
<protein>
    <submittedName>
        <fullName evidence="2">Uncharacterized protein</fullName>
    </submittedName>
</protein>
<proteinExistence type="predicted"/>
<dbReference type="PANTHER" id="PTHR33178:SF10">
    <property type="entry name" value="STRESS-RESPONSE A_B BARREL DOMAIN-CONTAINING PROTEIN"/>
    <property type="match status" value="1"/>
</dbReference>
<dbReference type="PANTHER" id="PTHR33178">
    <property type="match status" value="1"/>
</dbReference>
<name>A0AAW1TEA4_9CHLO</name>
<dbReference type="InterPro" id="IPR044662">
    <property type="entry name" value="HS1/DABB1-like"/>
</dbReference>
<reference evidence="2 3" key="1">
    <citation type="journal article" date="2024" name="Nat. Commun.">
        <title>Phylogenomics reveals the evolutionary origins of lichenization in chlorophyte algae.</title>
        <authorList>
            <person name="Puginier C."/>
            <person name="Libourel C."/>
            <person name="Otte J."/>
            <person name="Skaloud P."/>
            <person name="Haon M."/>
            <person name="Grisel S."/>
            <person name="Petersen M."/>
            <person name="Berrin J.G."/>
            <person name="Delaux P.M."/>
            <person name="Dal Grande F."/>
            <person name="Keller J."/>
        </authorList>
    </citation>
    <scope>NUCLEOTIDE SEQUENCE [LARGE SCALE GENOMIC DNA]</scope>
    <source>
        <strain evidence="2 3">SAG 2523</strain>
    </source>
</reference>
<keyword evidence="3" id="KW-1185">Reference proteome</keyword>
<dbReference type="EMBL" id="JALJOV010000042">
    <property type="protein sequence ID" value="KAK9868166.1"/>
    <property type="molecule type" value="Genomic_DNA"/>
</dbReference>
<sequence>MMANEASTLDGPRLSHGPGRRFEFAAKAQPFREKDRSPDCLLAASPHPGKHFRKREYLRTHRARPHRTQRNRPDCARAKSAETAVTELFFLFQVKPEGGQEAAEKMLDTLWSLQYMTPGILCAFAGSAEPPAEGLTHAVHFRLRSQEAATKFQSSQIFLRAWAEGMLCCSRFERICFEGHVTSDLEGVFRHGPTWESGHELIMLFQGSQGAVHLREQLTADLADFIKQGWARPLQTVSGGWSACQEAWELPGIRGQHLPGERDAFSRGDKRFVSTQAATFITS</sequence>
<comment type="caution">
    <text evidence="2">The sequence shown here is derived from an EMBL/GenBank/DDBJ whole genome shotgun (WGS) entry which is preliminary data.</text>
</comment>
<evidence type="ECO:0000313" key="2">
    <source>
        <dbReference type="EMBL" id="KAK9868166.1"/>
    </source>
</evidence>